<evidence type="ECO:0008006" key="3">
    <source>
        <dbReference type="Google" id="ProtNLM"/>
    </source>
</evidence>
<accession>A0A1I7EUL7</accession>
<dbReference type="AlphaFoldDB" id="A0A1I7EUL7"/>
<gene>
    <name evidence="1" type="ORF">SAMN05216480_101232</name>
</gene>
<protein>
    <recommendedName>
        <fullName evidence="3">3-oxoacyl-ACP synthase</fullName>
    </recommendedName>
</protein>
<name>A0A1I7EUL7_9FLAO</name>
<proteinExistence type="predicted"/>
<evidence type="ECO:0000313" key="2">
    <source>
        <dbReference type="Proteomes" id="UP000199138"/>
    </source>
</evidence>
<keyword evidence="2" id="KW-1185">Reference proteome</keyword>
<evidence type="ECO:0000313" key="1">
    <source>
        <dbReference type="EMBL" id="SFU27593.1"/>
    </source>
</evidence>
<dbReference type="Proteomes" id="UP000199138">
    <property type="component" value="Unassembled WGS sequence"/>
</dbReference>
<dbReference type="EMBL" id="FPBK01000001">
    <property type="protein sequence ID" value="SFU27593.1"/>
    <property type="molecule type" value="Genomic_DNA"/>
</dbReference>
<dbReference type="OrthoDB" id="667380at2"/>
<dbReference type="RefSeq" id="WP_093021826.1">
    <property type="nucleotide sequence ID" value="NZ_FPBK01000001.1"/>
</dbReference>
<dbReference type="STRING" id="1224947.SAMN05216480_101232"/>
<reference evidence="1 2" key="1">
    <citation type="submission" date="2016-10" db="EMBL/GenBank/DDBJ databases">
        <authorList>
            <person name="de Groot N.N."/>
        </authorList>
    </citation>
    <scope>NUCLEOTIDE SEQUENCE [LARGE SCALE GENOMIC DNA]</scope>
    <source>
        <strain evidence="1 2">CGMCC 1.12333</strain>
    </source>
</reference>
<sequence>MKHLKSEVIAACEAIISSKLKSVQETLANLQESLFSETKSTAGDKHETGRSMVQLEMEKTGAKVLELEKELAVLDRIKKQENQQQKLVRLGSLLETSNGIYFIAVSLGLVKIENHQVFAISSGAPIAKEFIGKTAGETVSFRNTSITIQTIF</sequence>
<organism evidence="1 2">
    <name type="scientific">Pustulibacterium marinum</name>
    <dbReference type="NCBI Taxonomy" id="1224947"/>
    <lineage>
        <taxon>Bacteria</taxon>
        <taxon>Pseudomonadati</taxon>
        <taxon>Bacteroidota</taxon>
        <taxon>Flavobacteriia</taxon>
        <taxon>Flavobacteriales</taxon>
        <taxon>Flavobacteriaceae</taxon>
        <taxon>Pustulibacterium</taxon>
    </lineage>
</organism>